<dbReference type="Proteomes" id="UP000823615">
    <property type="component" value="Unassembled WGS sequence"/>
</dbReference>
<accession>A0A9D9DZS3</accession>
<reference evidence="2" key="1">
    <citation type="submission" date="2020-10" db="EMBL/GenBank/DDBJ databases">
        <authorList>
            <person name="Gilroy R."/>
        </authorList>
    </citation>
    <scope>NUCLEOTIDE SEQUENCE</scope>
    <source>
        <strain evidence="2">7293</strain>
    </source>
</reference>
<dbReference type="EMBL" id="JADIMT010000035">
    <property type="protein sequence ID" value="MBO8435838.1"/>
    <property type="molecule type" value="Genomic_DNA"/>
</dbReference>
<proteinExistence type="predicted"/>
<evidence type="ECO:0000313" key="2">
    <source>
        <dbReference type="EMBL" id="MBO8435838.1"/>
    </source>
</evidence>
<evidence type="ECO:0008006" key="4">
    <source>
        <dbReference type="Google" id="ProtNLM"/>
    </source>
</evidence>
<feature type="signal peptide" evidence="1">
    <location>
        <begin position="1"/>
        <end position="21"/>
    </location>
</feature>
<sequence>MKRILAIAIAMLLLFASCATSFSGASFSDSEKRNALFTLSRDMIALTELDGAIGEEAFLDDLPPSYTAYEDYSPLYQSLSQSYASSLSAIISPIMAEAFDIISSSVPALTLNPDDTVINSAEGMTDRIQNSLAVDIYSYFIGRIGEESEALDEAFSESYSIFSSLRDCYLNLGTVGVAITLPIPESISIETLAFIAEDVLFSRLEENERELRSKIPESDDSVYQVFWEETI</sequence>
<organism evidence="2 3">
    <name type="scientific">Candidatus Ornithospirochaeta stercoripullorum</name>
    <dbReference type="NCBI Taxonomy" id="2840899"/>
    <lineage>
        <taxon>Bacteria</taxon>
        <taxon>Pseudomonadati</taxon>
        <taxon>Spirochaetota</taxon>
        <taxon>Spirochaetia</taxon>
        <taxon>Spirochaetales</taxon>
        <taxon>Spirochaetaceae</taxon>
        <taxon>Spirochaetaceae incertae sedis</taxon>
        <taxon>Candidatus Ornithospirochaeta</taxon>
    </lineage>
</organism>
<evidence type="ECO:0000256" key="1">
    <source>
        <dbReference type="SAM" id="SignalP"/>
    </source>
</evidence>
<evidence type="ECO:0000313" key="3">
    <source>
        <dbReference type="Proteomes" id="UP000823615"/>
    </source>
</evidence>
<name>A0A9D9DZS3_9SPIO</name>
<comment type="caution">
    <text evidence="2">The sequence shown here is derived from an EMBL/GenBank/DDBJ whole genome shotgun (WGS) entry which is preliminary data.</text>
</comment>
<gene>
    <name evidence="2" type="ORF">IAA97_02510</name>
</gene>
<feature type="chain" id="PRO_5039051523" description="Lipoprotein" evidence="1">
    <location>
        <begin position="22"/>
        <end position="231"/>
    </location>
</feature>
<keyword evidence="1" id="KW-0732">Signal</keyword>
<dbReference type="PROSITE" id="PS51257">
    <property type="entry name" value="PROKAR_LIPOPROTEIN"/>
    <property type="match status" value="1"/>
</dbReference>
<protein>
    <recommendedName>
        <fullName evidence="4">Lipoprotein</fullName>
    </recommendedName>
</protein>
<dbReference type="AlphaFoldDB" id="A0A9D9DZS3"/>
<reference evidence="2" key="2">
    <citation type="journal article" date="2021" name="PeerJ">
        <title>Extensive microbial diversity within the chicken gut microbiome revealed by metagenomics and culture.</title>
        <authorList>
            <person name="Gilroy R."/>
            <person name="Ravi A."/>
            <person name="Getino M."/>
            <person name="Pursley I."/>
            <person name="Horton D.L."/>
            <person name="Alikhan N.F."/>
            <person name="Baker D."/>
            <person name="Gharbi K."/>
            <person name="Hall N."/>
            <person name="Watson M."/>
            <person name="Adriaenssens E.M."/>
            <person name="Foster-Nyarko E."/>
            <person name="Jarju S."/>
            <person name="Secka A."/>
            <person name="Antonio M."/>
            <person name="Oren A."/>
            <person name="Chaudhuri R.R."/>
            <person name="La Ragione R."/>
            <person name="Hildebrand F."/>
            <person name="Pallen M.J."/>
        </authorList>
    </citation>
    <scope>NUCLEOTIDE SEQUENCE</scope>
    <source>
        <strain evidence="2">7293</strain>
    </source>
</reference>